<feature type="compositionally biased region" description="Low complexity" evidence="3">
    <location>
        <begin position="592"/>
        <end position="603"/>
    </location>
</feature>
<gene>
    <name evidence="5" type="ORF">KI387_041768</name>
</gene>
<dbReference type="InterPro" id="IPR027417">
    <property type="entry name" value="P-loop_NTPase"/>
</dbReference>
<keyword evidence="2" id="KW-0067">ATP-binding</keyword>
<evidence type="ECO:0000256" key="2">
    <source>
        <dbReference type="PROSITE-ProRule" id="PRU00283"/>
    </source>
</evidence>
<evidence type="ECO:0000256" key="1">
    <source>
        <dbReference type="ARBA" id="ARBA00023175"/>
    </source>
</evidence>
<dbReference type="AlphaFoldDB" id="A0AA38C5X6"/>
<organism evidence="5 6">
    <name type="scientific">Taxus chinensis</name>
    <name type="common">Chinese yew</name>
    <name type="synonym">Taxus wallichiana var. chinensis</name>
    <dbReference type="NCBI Taxonomy" id="29808"/>
    <lineage>
        <taxon>Eukaryota</taxon>
        <taxon>Viridiplantae</taxon>
        <taxon>Streptophyta</taxon>
        <taxon>Embryophyta</taxon>
        <taxon>Tracheophyta</taxon>
        <taxon>Spermatophyta</taxon>
        <taxon>Pinopsida</taxon>
        <taxon>Pinidae</taxon>
        <taxon>Conifers II</taxon>
        <taxon>Cupressales</taxon>
        <taxon>Taxaceae</taxon>
        <taxon>Taxus</taxon>
    </lineage>
</organism>
<comment type="caution">
    <text evidence="5">The sequence shown here is derived from an EMBL/GenBank/DDBJ whole genome shotgun (WGS) entry which is preliminary data.</text>
</comment>
<dbReference type="GO" id="GO:0015630">
    <property type="term" value="C:microtubule cytoskeleton"/>
    <property type="evidence" value="ECO:0007669"/>
    <property type="project" value="TreeGrafter"/>
</dbReference>
<dbReference type="InterPro" id="IPR001752">
    <property type="entry name" value="Kinesin_motor_dom"/>
</dbReference>
<dbReference type="PANTHER" id="PTHR47972">
    <property type="entry name" value="KINESIN-LIKE PROTEIN KLP-3"/>
    <property type="match status" value="1"/>
</dbReference>
<feature type="region of interest" description="Disordered" evidence="3">
    <location>
        <begin position="307"/>
        <end position="429"/>
    </location>
</feature>
<dbReference type="GO" id="GO:0008017">
    <property type="term" value="F:microtubule binding"/>
    <property type="evidence" value="ECO:0007669"/>
    <property type="project" value="InterPro"/>
</dbReference>
<feature type="non-terminal residue" evidence="5">
    <location>
        <position position="644"/>
    </location>
</feature>
<feature type="region of interest" description="Disordered" evidence="3">
    <location>
        <begin position="575"/>
        <end position="604"/>
    </location>
</feature>
<protein>
    <recommendedName>
        <fullName evidence="4">Kinesin motor domain-containing protein</fullName>
    </recommendedName>
</protein>
<dbReference type="GO" id="GO:0007018">
    <property type="term" value="P:microtubule-based movement"/>
    <property type="evidence" value="ECO:0007669"/>
    <property type="project" value="InterPro"/>
</dbReference>
<feature type="compositionally biased region" description="Polar residues" evidence="3">
    <location>
        <begin position="360"/>
        <end position="370"/>
    </location>
</feature>
<evidence type="ECO:0000259" key="4">
    <source>
        <dbReference type="PROSITE" id="PS50067"/>
    </source>
</evidence>
<feature type="domain" description="Kinesin motor" evidence="4">
    <location>
        <begin position="228"/>
        <end position="275"/>
    </location>
</feature>
<reference evidence="5 6" key="1">
    <citation type="journal article" date="2021" name="Nat. Plants">
        <title>The Taxus genome provides insights into paclitaxel biosynthesis.</title>
        <authorList>
            <person name="Xiong X."/>
            <person name="Gou J."/>
            <person name="Liao Q."/>
            <person name="Li Y."/>
            <person name="Zhou Q."/>
            <person name="Bi G."/>
            <person name="Li C."/>
            <person name="Du R."/>
            <person name="Wang X."/>
            <person name="Sun T."/>
            <person name="Guo L."/>
            <person name="Liang H."/>
            <person name="Lu P."/>
            <person name="Wu Y."/>
            <person name="Zhang Z."/>
            <person name="Ro D.K."/>
            <person name="Shang Y."/>
            <person name="Huang S."/>
            <person name="Yan J."/>
        </authorList>
    </citation>
    <scope>NUCLEOTIDE SEQUENCE [LARGE SCALE GENOMIC DNA]</scope>
    <source>
        <strain evidence="5">Ta-2019</strain>
    </source>
</reference>
<dbReference type="InterPro" id="IPR036961">
    <property type="entry name" value="Kinesin_motor_dom_sf"/>
</dbReference>
<feature type="binding site" evidence="2">
    <location>
        <begin position="191"/>
        <end position="198"/>
    </location>
    <ligand>
        <name>ATP</name>
        <dbReference type="ChEBI" id="CHEBI:30616"/>
    </ligand>
</feature>
<feature type="non-terminal residue" evidence="5">
    <location>
        <position position="1"/>
    </location>
</feature>
<evidence type="ECO:0000313" key="5">
    <source>
        <dbReference type="EMBL" id="KAH9293026.1"/>
    </source>
</evidence>
<comment type="similarity">
    <text evidence="2">Belongs to the TRAFAC class myosin-kinesin ATPase superfamily. Kinesin family.</text>
</comment>
<feature type="region of interest" description="Disordered" evidence="3">
    <location>
        <begin position="616"/>
        <end position="644"/>
    </location>
</feature>
<dbReference type="Gene3D" id="3.40.850.10">
    <property type="entry name" value="Kinesin motor domain"/>
    <property type="match status" value="2"/>
</dbReference>
<comment type="caution">
    <text evidence="2">Lacks conserved residue(s) required for the propagation of feature annotation.</text>
</comment>
<dbReference type="Proteomes" id="UP000824469">
    <property type="component" value="Unassembled WGS sequence"/>
</dbReference>
<dbReference type="Pfam" id="PF16796">
    <property type="entry name" value="Microtub_bd"/>
    <property type="match status" value="1"/>
</dbReference>
<dbReference type="PROSITE" id="PS50067">
    <property type="entry name" value="KINESIN_MOTOR_2"/>
    <property type="match status" value="2"/>
</dbReference>
<sequence>DILKCDDDSLLKSEVLGALTRSSFHITEAKQGVLENAKPQNAKRFPLLSKEVDGHTRVDPKQQLQFDVQREFERTIFKGFLQAAEGYHNVLEENRQLYNQVQDLKGSIRVYCRIRPFLPGQASSQTTVDFVGETGTLMIVNPAKLGKDARKTFNFNKVFGSSSTQAEIFLDTQPLIRSVLDGYNVCIFAYGQTGSGKTFTMVQEPITRMVCSVLTVHVQGTDLAAGSILRGCLHLVDLAGRGQAKTLMFVHISPEAESYGETLSTLKFAERVATVELGAARSNKESAEVRELKEQIYNLKIALAKKEAEAEQSQSSRSSRNSTERQRMKVGLSPLHSQRQSKDSQVLSNRRQPMEEVGNIESQVRSISSGRQRKPIYNRDSQGEEADSNYPRLMCRPSPERRSSSTERRSLSTDRRSLSADRGNHTKNRIKHDMLEEQEARKWQDKVMVNRHLTIHSAASRTDAVREACELAKQDSISDMFYQKYYTNPRKIYPDREDIQFLMDQNEAHVGIKRNGLELKGKQEYQLRRTPPISTDESDVDVYRTSDCSETDLYQFKELNLVDIATIQQAPRIRKTQQISTKSSYPVERRSPSQAKSPASASRLYNINGQSKVRSVRQSVASLPSGGTELKRISPGGKFTLEGR</sequence>
<dbReference type="GO" id="GO:0003777">
    <property type="term" value="F:microtubule motor activity"/>
    <property type="evidence" value="ECO:0007669"/>
    <property type="project" value="InterPro"/>
</dbReference>
<accession>A0AA38C5X6</accession>
<feature type="compositionally biased region" description="Polar residues" evidence="3">
    <location>
        <begin position="335"/>
        <end position="351"/>
    </location>
</feature>
<feature type="compositionally biased region" description="Basic and acidic residues" evidence="3">
    <location>
        <begin position="398"/>
        <end position="424"/>
    </location>
</feature>
<proteinExistence type="inferred from homology"/>
<dbReference type="GO" id="GO:0005524">
    <property type="term" value="F:ATP binding"/>
    <property type="evidence" value="ECO:0007669"/>
    <property type="project" value="UniProtKB-UniRule"/>
</dbReference>
<evidence type="ECO:0000313" key="6">
    <source>
        <dbReference type="Proteomes" id="UP000824469"/>
    </source>
</evidence>
<dbReference type="InterPro" id="IPR031852">
    <property type="entry name" value="Vik1/Cik1_MT-bd"/>
</dbReference>
<dbReference type="InterPro" id="IPR027640">
    <property type="entry name" value="Kinesin-like_fam"/>
</dbReference>
<dbReference type="EMBL" id="JAHRHJ020001810">
    <property type="protein sequence ID" value="KAH9293026.1"/>
    <property type="molecule type" value="Genomic_DNA"/>
</dbReference>
<keyword evidence="2" id="KW-0547">Nucleotide-binding</keyword>
<keyword evidence="6" id="KW-1185">Reference proteome</keyword>
<keyword evidence="1 2" id="KW-0505">Motor protein</keyword>
<name>A0AA38C5X6_TAXCH</name>
<feature type="compositionally biased region" description="Low complexity" evidence="3">
    <location>
        <begin position="311"/>
        <end position="321"/>
    </location>
</feature>
<dbReference type="PANTHER" id="PTHR47972:SF28">
    <property type="entry name" value="KINESIN-LIKE PROTEIN KLP-3"/>
    <property type="match status" value="1"/>
</dbReference>
<evidence type="ECO:0000256" key="3">
    <source>
        <dbReference type="SAM" id="MobiDB-lite"/>
    </source>
</evidence>
<feature type="domain" description="Kinesin motor" evidence="4">
    <location>
        <begin position="107"/>
        <end position="201"/>
    </location>
</feature>
<dbReference type="SUPFAM" id="SSF52540">
    <property type="entry name" value="P-loop containing nucleoside triphosphate hydrolases"/>
    <property type="match status" value="1"/>
</dbReference>
<dbReference type="SMART" id="SM00129">
    <property type="entry name" value="KISc"/>
    <property type="match status" value="1"/>
</dbReference>